<feature type="signal peptide" evidence="1">
    <location>
        <begin position="1"/>
        <end position="20"/>
    </location>
</feature>
<accession>A0ABP8NCG6</accession>
<gene>
    <name evidence="3" type="ORF">GCM10023093_16330</name>
</gene>
<protein>
    <recommendedName>
        <fullName evidence="2">Secretion system C-terminal sorting domain-containing protein</fullName>
    </recommendedName>
</protein>
<dbReference type="EMBL" id="BAABFA010000010">
    <property type="protein sequence ID" value="GAA4464953.1"/>
    <property type="molecule type" value="Genomic_DNA"/>
</dbReference>
<reference evidence="4" key="1">
    <citation type="journal article" date="2019" name="Int. J. Syst. Evol. Microbiol.">
        <title>The Global Catalogue of Microorganisms (GCM) 10K type strain sequencing project: providing services to taxonomists for standard genome sequencing and annotation.</title>
        <authorList>
            <consortium name="The Broad Institute Genomics Platform"/>
            <consortium name="The Broad Institute Genome Sequencing Center for Infectious Disease"/>
            <person name="Wu L."/>
            <person name="Ma J."/>
        </authorList>
    </citation>
    <scope>NUCLEOTIDE SEQUENCE [LARGE SCALE GENOMIC DNA]</scope>
    <source>
        <strain evidence="4">JCM 32105</strain>
    </source>
</reference>
<evidence type="ECO:0000259" key="2">
    <source>
        <dbReference type="Pfam" id="PF18962"/>
    </source>
</evidence>
<keyword evidence="1" id="KW-0732">Signal</keyword>
<feature type="chain" id="PRO_5045869545" description="Secretion system C-terminal sorting domain-containing protein" evidence="1">
    <location>
        <begin position="21"/>
        <end position="288"/>
    </location>
</feature>
<evidence type="ECO:0000313" key="4">
    <source>
        <dbReference type="Proteomes" id="UP001500067"/>
    </source>
</evidence>
<dbReference type="InterPro" id="IPR026444">
    <property type="entry name" value="Secre_tail"/>
</dbReference>
<comment type="caution">
    <text evidence="3">The sequence shown here is derived from an EMBL/GenBank/DDBJ whole genome shotgun (WGS) entry which is preliminary data.</text>
</comment>
<organism evidence="3 4">
    <name type="scientific">Nemorincola caseinilytica</name>
    <dbReference type="NCBI Taxonomy" id="2054315"/>
    <lineage>
        <taxon>Bacteria</taxon>
        <taxon>Pseudomonadati</taxon>
        <taxon>Bacteroidota</taxon>
        <taxon>Chitinophagia</taxon>
        <taxon>Chitinophagales</taxon>
        <taxon>Chitinophagaceae</taxon>
        <taxon>Nemorincola</taxon>
    </lineage>
</organism>
<dbReference type="Pfam" id="PF18962">
    <property type="entry name" value="Por_Secre_tail"/>
    <property type="match status" value="1"/>
</dbReference>
<dbReference type="NCBIfam" id="TIGR04183">
    <property type="entry name" value="Por_Secre_tail"/>
    <property type="match status" value="1"/>
</dbReference>
<feature type="domain" description="Secretion system C-terminal sorting" evidence="2">
    <location>
        <begin position="211"/>
        <end position="282"/>
    </location>
</feature>
<dbReference type="Proteomes" id="UP001500067">
    <property type="component" value="Unassembled WGS sequence"/>
</dbReference>
<evidence type="ECO:0000313" key="3">
    <source>
        <dbReference type="EMBL" id="GAA4464953.1"/>
    </source>
</evidence>
<dbReference type="Gene3D" id="2.60.120.200">
    <property type="match status" value="1"/>
</dbReference>
<evidence type="ECO:0000256" key="1">
    <source>
        <dbReference type="SAM" id="SignalP"/>
    </source>
</evidence>
<proteinExistence type="predicted"/>
<dbReference type="NCBIfam" id="NF038128">
    <property type="entry name" value="choice_anch_J"/>
    <property type="match status" value="1"/>
</dbReference>
<keyword evidence="4" id="KW-1185">Reference proteome</keyword>
<sequence>MKKLLLLLCCAIGAPLLSPAQTPLPYYTGFNNATERAGWAQFAKGNMTSETWNYGPWSSLSSSPYLLVSPNAEFNSSAMTDTIDQWMVSPPFYFTSGGHIDSMSIAVFGATGTAQPTDSIVVYLLKGSQNPSLATSRTRLANLTTMAKGFGLSMRDTGNFVIPPTSGSSYIAFRYYGIYDWFQVYIDSVYISANAPTGITELPADAGIFSLYPNPAAGAVSLQFAAGMSGSATVDIVNMLGQVALSQKIEDISRTATIDIAHLPAGIYHACITTAGRQVAFRRSLIVH</sequence>
<dbReference type="RefSeq" id="WP_345081351.1">
    <property type="nucleotide sequence ID" value="NZ_BAABFA010000010.1"/>
</dbReference>
<name>A0ABP8NCG6_9BACT</name>